<keyword evidence="3" id="KW-1185">Reference proteome</keyword>
<dbReference type="InterPro" id="IPR020845">
    <property type="entry name" value="AMP-binding_CS"/>
</dbReference>
<proteinExistence type="predicted"/>
<sequence length="521" mass="58525">MQQTTENTATSTDGPLAAPMLARLRQTMQQHADRPALCIDDQYYTYRQLAHAVGTLRHALHPLPDRHVGLVANDDLHTYAAILALWMEGKSYVPLHPLQPLARSLDIIGQVDIQTVIDTSDNTRYTEQRVIRPDRLEPQPTGWAADGPTTDDQTAYILFTSGSTGRPKGVTITLGNVAAFADSLFALGIELGPDDRCLQMFDLTFDMSVGSYLAPLLCGACVYTVHPGRIKWQEVYRLMEQYAITEAQLVPSVIHYMRPYFDEIEALSMRYVLFAGEGLPADDVAAWQHCVPRAEVWNVYGPTENTVYSTGYLIPRNNMAAYNGIVGIGRAMRHVQLRVADGQGRPLPAGQPGELCLAGRQLTPGYWANTEKNREAFFEADGQRWYRTGDICELQADGTLLYQGRRDSQVQIQGYRVELSEIEHVARTFYHKETGVAVVPMNNGSGDIALCLAVEGTDGQTDRPLMAHLRQYLPQYMLPTQILHLPQFPQNTSNKIDRKEIQRLAIDHYHHNIPSWKEKKY</sequence>
<dbReference type="PANTHER" id="PTHR45527">
    <property type="entry name" value="NONRIBOSOMAL PEPTIDE SYNTHETASE"/>
    <property type="match status" value="1"/>
</dbReference>
<dbReference type="PROSITE" id="PS00455">
    <property type="entry name" value="AMP_BINDING"/>
    <property type="match status" value="1"/>
</dbReference>
<dbReference type="RefSeq" id="WP_027952344.1">
    <property type="nucleotide sequence ID" value="NZ_JADU01000017.1"/>
</dbReference>
<dbReference type="Gene3D" id="3.30.300.30">
    <property type="match status" value="1"/>
</dbReference>
<dbReference type="EMBL" id="JBHLZF010000002">
    <property type="protein sequence ID" value="MFB9898635.1"/>
    <property type="molecule type" value="Genomic_DNA"/>
</dbReference>
<dbReference type="Gene3D" id="3.40.50.12780">
    <property type="entry name" value="N-terminal domain of ligase-like"/>
    <property type="match status" value="1"/>
</dbReference>
<name>A0ABV5ZMP3_9BACT</name>
<organism evidence="2 3">
    <name type="scientific">Hallella seregens ATCC 51272</name>
    <dbReference type="NCBI Taxonomy" id="1336250"/>
    <lineage>
        <taxon>Bacteria</taxon>
        <taxon>Pseudomonadati</taxon>
        <taxon>Bacteroidota</taxon>
        <taxon>Bacteroidia</taxon>
        <taxon>Bacteroidales</taxon>
        <taxon>Prevotellaceae</taxon>
        <taxon>Hallella</taxon>
    </lineage>
</organism>
<dbReference type="Pfam" id="PF00501">
    <property type="entry name" value="AMP-binding"/>
    <property type="match status" value="1"/>
</dbReference>
<gene>
    <name evidence="2" type="ORF">ACFFK8_12745</name>
</gene>
<dbReference type="SUPFAM" id="SSF56801">
    <property type="entry name" value="Acetyl-CoA synthetase-like"/>
    <property type="match status" value="1"/>
</dbReference>
<dbReference type="Proteomes" id="UP001589688">
    <property type="component" value="Unassembled WGS sequence"/>
</dbReference>
<protein>
    <submittedName>
        <fullName evidence="2">AMP-binding protein</fullName>
    </submittedName>
</protein>
<evidence type="ECO:0000259" key="1">
    <source>
        <dbReference type="Pfam" id="PF00501"/>
    </source>
</evidence>
<comment type="caution">
    <text evidence="2">The sequence shown here is derived from an EMBL/GenBank/DDBJ whole genome shotgun (WGS) entry which is preliminary data.</text>
</comment>
<reference evidence="2 3" key="1">
    <citation type="submission" date="2024-09" db="EMBL/GenBank/DDBJ databases">
        <authorList>
            <person name="Sun Q."/>
            <person name="Mori K."/>
        </authorList>
    </citation>
    <scope>NUCLEOTIDE SEQUENCE [LARGE SCALE GENOMIC DNA]</scope>
    <source>
        <strain evidence="2 3">ATCC 51272</strain>
    </source>
</reference>
<evidence type="ECO:0000313" key="2">
    <source>
        <dbReference type="EMBL" id="MFB9898635.1"/>
    </source>
</evidence>
<dbReference type="PANTHER" id="PTHR45527:SF1">
    <property type="entry name" value="FATTY ACID SYNTHASE"/>
    <property type="match status" value="1"/>
</dbReference>
<dbReference type="InterPro" id="IPR042099">
    <property type="entry name" value="ANL_N_sf"/>
</dbReference>
<accession>A0ABV5ZMP3</accession>
<evidence type="ECO:0000313" key="3">
    <source>
        <dbReference type="Proteomes" id="UP001589688"/>
    </source>
</evidence>
<dbReference type="InterPro" id="IPR000873">
    <property type="entry name" value="AMP-dep_synth/lig_dom"/>
</dbReference>
<feature type="domain" description="AMP-dependent synthetase/ligase" evidence="1">
    <location>
        <begin position="25"/>
        <end position="367"/>
    </location>
</feature>
<dbReference type="InterPro" id="IPR045851">
    <property type="entry name" value="AMP-bd_C_sf"/>
</dbReference>